<accession>A0AAV7C971</accession>
<dbReference type="Proteomes" id="UP000824782">
    <property type="component" value="Unassembled WGS sequence"/>
</dbReference>
<sequence>MAQDPWECTHDWNVMQTLLHAGYNRPGSSYSQWKSTSACIQYCAWGKDQKPLSPAAIGSSARRAFKKPVRPVMCVGGFI</sequence>
<gene>
    <name evidence="1" type="ORF">GDO81_007724</name>
</gene>
<keyword evidence="2" id="KW-1185">Reference proteome</keyword>
<evidence type="ECO:0000313" key="2">
    <source>
        <dbReference type="Proteomes" id="UP000824782"/>
    </source>
</evidence>
<name>A0AAV7C971_ENGPU</name>
<proteinExistence type="predicted"/>
<comment type="caution">
    <text evidence="1">The sequence shown here is derived from an EMBL/GenBank/DDBJ whole genome shotgun (WGS) entry which is preliminary data.</text>
</comment>
<protein>
    <submittedName>
        <fullName evidence="1">Uncharacterized protein</fullName>
    </submittedName>
</protein>
<organism evidence="1 2">
    <name type="scientific">Engystomops pustulosus</name>
    <name type="common">Tungara frog</name>
    <name type="synonym">Physalaemus pustulosus</name>
    <dbReference type="NCBI Taxonomy" id="76066"/>
    <lineage>
        <taxon>Eukaryota</taxon>
        <taxon>Metazoa</taxon>
        <taxon>Chordata</taxon>
        <taxon>Craniata</taxon>
        <taxon>Vertebrata</taxon>
        <taxon>Euteleostomi</taxon>
        <taxon>Amphibia</taxon>
        <taxon>Batrachia</taxon>
        <taxon>Anura</taxon>
        <taxon>Neobatrachia</taxon>
        <taxon>Hyloidea</taxon>
        <taxon>Leptodactylidae</taxon>
        <taxon>Leiuperinae</taxon>
        <taxon>Engystomops</taxon>
    </lineage>
</organism>
<dbReference type="EMBL" id="WNYA01000003">
    <property type="protein sequence ID" value="KAG8581577.1"/>
    <property type="molecule type" value="Genomic_DNA"/>
</dbReference>
<evidence type="ECO:0000313" key="1">
    <source>
        <dbReference type="EMBL" id="KAG8581577.1"/>
    </source>
</evidence>
<reference evidence="1" key="1">
    <citation type="thesis" date="2020" institute="ProQuest LLC" country="789 East Eisenhower Parkway, Ann Arbor, MI, USA">
        <title>Comparative Genomics and Chromosome Evolution.</title>
        <authorList>
            <person name="Mudd A.B."/>
        </authorList>
    </citation>
    <scope>NUCLEOTIDE SEQUENCE</scope>
    <source>
        <strain evidence="1">237g6f4</strain>
        <tissue evidence="1">Blood</tissue>
    </source>
</reference>
<dbReference type="AlphaFoldDB" id="A0AAV7C971"/>